<organism evidence="6 7">
    <name type="scientific">Candidatus Roizmanbacteria bacterium CG22_combo_CG10-13_8_21_14_all_38_20</name>
    <dbReference type="NCBI Taxonomy" id="1974862"/>
    <lineage>
        <taxon>Bacteria</taxon>
        <taxon>Candidatus Roizmaniibacteriota</taxon>
    </lineage>
</organism>
<dbReference type="PANTHER" id="PTHR10806">
    <property type="entry name" value="SIGNAL PEPTIDASE COMPLEX CATALYTIC SUBUNIT SEC11"/>
    <property type="match status" value="1"/>
</dbReference>
<name>A0A2H0BXD1_9BACT</name>
<dbReference type="EMBL" id="PCTA01000003">
    <property type="protein sequence ID" value="PIP62189.1"/>
    <property type="molecule type" value="Genomic_DNA"/>
</dbReference>
<dbReference type="PANTHER" id="PTHR10806:SF6">
    <property type="entry name" value="SIGNAL PEPTIDASE COMPLEX CATALYTIC SUBUNIT SEC11"/>
    <property type="match status" value="1"/>
</dbReference>
<evidence type="ECO:0000256" key="1">
    <source>
        <dbReference type="ARBA" id="ARBA00004370"/>
    </source>
</evidence>
<protein>
    <recommendedName>
        <fullName evidence="5">Signal peptidase I</fullName>
        <ecNumber evidence="5">3.4.21.89</ecNumber>
    </recommendedName>
</protein>
<dbReference type="AlphaFoldDB" id="A0A2H0BXD1"/>
<evidence type="ECO:0000256" key="4">
    <source>
        <dbReference type="ARBA" id="ARBA00023136"/>
    </source>
</evidence>
<evidence type="ECO:0000256" key="3">
    <source>
        <dbReference type="ARBA" id="ARBA00022989"/>
    </source>
</evidence>
<dbReference type="CDD" id="cd06530">
    <property type="entry name" value="S26_SPase_I"/>
    <property type="match status" value="1"/>
</dbReference>
<comment type="subcellular location">
    <subcellularLocation>
        <location evidence="1">Membrane</location>
    </subcellularLocation>
</comment>
<proteinExistence type="predicted"/>
<dbReference type="GO" id="GO:0004252">
    <property type="term" value="F:serine-type endopeptidase activity"/>
    <property type="evidence" value="ECO:0007669"/>
    <property type="project" value="UniProtKB-UniRule"/>
</dbReference>
<evidence type="ECO:0000256" key="2">
    <source>
        <dbReference type="ARBA" id="ARBA00022692"/>
    </source>
</evidence>
<dbReference type="Proteomes" id="UP000231246">
    <property type="component" value="Unassembled WGS sequence"/>
</dbReference>
<accession>A0A2H0BXD1</accession>
<dbReference type="SUPFAM" id="SSF51306">
    <property type="entry name" value="LexA/Signal peptidase"/>
    <property type="match status" value="1"/>
</dbReference>
<comment type="caution">
    <text evidence="6">The sequence shown here is derived from an EMBL/GenBank/DDBJ whole genome shotgun (WGS) entry which is preliminary data.</text>
</comment>
<feature type="non-terminal residue" evidence="6">
    <location>
        <position position="1"/>
    </location>
</feature>
<sequence>KSGSMQPAIHEGSLILTEKKDIYSIGDVIAYKLDKEVVTHRIFAYHNTASGERYITKGDANNVADPNPVNYPNILGRQIKQIPWLGYLVSFTKQPLGFILLIIIPSTVIVYQELVGLKQHLFKKKIAHLAIACVIVLGLHSELTNSYFAESASSSNNLIAAASSFSSSLDVGNLSIKVYFCPIGTSIGVDQQSDSNGNATIPDSCSEAGSNIHFRATNNVADGDDSPPDDDEFDVFDYSTDASGTISILDYGLGTLGVAEFPVDGDRLADFMLLGFLCSNSAGDYDNNYELATINVGSTTYCNAYNLSFGGGSPF</sequence>
<keyword evidence="3" id="KW-1133">Transmembrane helix</keyword>
<dbReference type="GO" id="GO:0009003">
    <property type="term" value="F:signal peptidase activity"/>
    <property type="evidence" value="ECO:0007669"/>
    <property type="project" value="UniProtKB-EC"/>
</dbReference>
<dbReference type="EC" id="3.4.21.89" evidence="5"/>
<dbReference type="GO" id="GO:0006465">
    <property type="term" value="P:signal peptide processing"/>
    <property type="evidence" value="ECO:0007669"/>
    <property type="project" value="UniProtKB-UniRule"/>
</dbReference>
<evidence type="ECO:0000256" key="5">
    <source>
        <dbReference type="NCBIfam" id="TIGR02228"/>
    </source>
</evidence>
<dbReference type="NCBIfam" id="TIGR02228">
    <property type="entry name" value="sigpep_I_arch"/>
    <property type="match status" value="1"/>
</dbReference>
<gene>
    <name evidence="6" type="ORF">COW99_00190</name>
</gene>
<dbReference type="InterPro" id="IPR001733">
    <property type="entry name" value="Peptidase_S26B"/>
</dbReference>
<evidence type="ECO:0000313" key="6">
    <source>
        <dbReference type="EMBL" id="PIP62189.1"/>
    </source>
</evidence>
<evidence type="ECO:0000313" key="7">
    <source>
        <dbReference type="Proteomes" id="UP000231246"/>
    </source>
</evidence>
<dbReference type="GO" id="GO:0016020">
    <property type="term" value="C:membrane"/>
    <property type="evidence" value="ECO:0007669"/>
    <property type="project" value="UniProtKB-SubCell"/>
</dbReference>
<dbReference type="InterPro" id="IPR019533">
    <property type="entry name" value="Peptidase_S26"/>
</dbReference>
<keyword evidence="4" id="KW-0472">Membrane</keyword>
<dbReference type="InterPro" id="IPR036286">
    <property type="entry name" value="LexA/Signal_pep-like_sf"/>
</dbReference>
<keyword evidence="2" id="KW-0812">Transmembrane</keyword>
<reference evidence="6 7" key="1">
    <citation type="submission" date="2017-09" db="EMBL/GenBank/DDBJ databases">
        <title>Depth-based differentiation of microbial function through sediment-hosted aquifers and enrichment of novel symbionts in the deep terrestrial subsurface.</title>
        <authorList>
            <person name="Probst A.J."/>
            <person name="Ladd B."/>
            <person name="Jarett J.K."/>
            <person name="Geller-Mcgrath D.E."/>
            <person name="Sieber C.M."/>
            <person name="Emerson J.B."/>
            <person name="Anantharaman K."/>
            <person name="Thomas B.C."/>
            <person name="Malmstrom R."/>
            <person name="Stieglmeier M."/>
            <person name="Klingl A."/>
            <person name="Woyke T."/>
            <person name="Ryan C.M."/>
            <person name="Banfield J.F."/>
        </authorList>
    </citation>
    <scope>NUCLEOTIDE SEQUENCE [LARGE SCALE GENOMIC DNA]</scope>
    <source>
        <strain evidence="6">CG22_combo_CG10-13_8_21_14_all_38_20</strain>
    </source>
</reference>